<proteinExistence type="predicted"/>
<name>A0ABT5EVH8_9BACT</name>
<evidence type="ECO:0000313" key="3">
    <source>
        <dbReference type="Proteomes" id="UP001221411"/>
    </source>
</evidence>
<keyword evidence="1" id="KW-0732">Signal</keyword>
<comment type="caution">
    <text evidence="2">The sequence shown here is derived from an EMBL/GenBank/DDBJ whole genome shotgun (WGS) entry which is preliminary data.</text>
</comment>
<dbReference type="InterPro" id="IPR011990">
    <property type="entry name" value="TPR-like_helical_dom_sf"/>
</dbReference>
<dbReference type="Proteomes" id="UP001221411">
    <property type="component" value="Unassembled WGS sequence"/>
</dbReference>
<feature type="signal peptide" evidence="1">
    <location>
        <begin position="1"/>
        <end position="30"/>
    </location>
</feature>
<dbReference type="RefSeq" id="WP_271923749.1">
    <property type="nucleotide sequence ID" value="NZ_JAQNDO010000001.1"/>
</dbReference>
<dbReference type="Gene3D" id="1.25.40.10">
    <property type="entry name" value="Tetratricopeptide repeat domain"/>
    <property type="match status" value="1"/>
</dbReference>
<reference evidence="2 3" key="1">
    <citation type="submission" date="2022-11" db="EMBL/GenBank/DDBJ databases">
        <title>Minimal conservation of predation-associated metabolite biosynthetic gene clusters underscores biosynthetic potential of Myxococcota including descriptions for ten novel species: Archangium lansinium sp. nov., Myxococcus landrumus sp. nov., Nannocystis bai.</title>
        <authorList>
            <person name="Ahearne A."/>
            <person name="Stevens C."/>
            <person name="Dowd S."/>
        </authorList>
    </citation>
    <scope>NUCLEOTIDE SEQUENCE [LARGE SCALE GENOMIC DNA]</scope>
    <source>
        <strain evidence="2 3">RJM3</strain>
    </source>
</reference>
<gene>
    <name evidence="2" type="ORF">POL67_31160</name>
</gene>
<feature type="chain" id="PRO_5045489338" description="Secreted protein" evidence="1">
    <location>
        <begin position="31"/>
        <end position="219"/>
    </location>
</feature>
<accession>A0ABT5EVH8</accession>
<sequence>MLTIKGLAVRFALGLAALAAIPAVSNDAAACGDVFIPEIDHRIQGLANAEKTMRDGKIVASAQSVVRMFPEIRSINPGRDGMLQRAQRTLAVALVRADGGIDLDPTWRGKSPEQRAKNVAWAVAALERLREQRKNDPSVDTDLGEALAKVEGRKDEARSLLQGLADRDLMATPQGYAALGRLQQEAGNTTARDAAVQRCNTMAKDSSVCQVPTSQGGQS</sequence>
<organism evidence="2 3">
    <name type="scientific">Polyangium mundeleinium</name>
    <dbReference type="NCBI Taxonomy" id="2995306"/>
    <lineage>
        <taxon>Bacteria</taxon>
        <taxon>Pseudomonadati</taxon>
        <taxon>Myxococcota</taxon>
        <taxon>Polyangia</taxon>
        <taxon>Polyangiales</taxon>
        <taxon>Polyangiaceae</taxon>
        <taxon>Polyangium</taxon>
    </lineage>
</organism>
<evidence type="ECO:0000313" key="2">
    <source>
        <dbReference type="EMBL" id="MDC0745830.1"/>
    </source>
</evidence>
<keyword evidence="3" id="KW-1185">Reference proteome</keyword>
<protein>
    <recommendedName>
        <fullName evidence="4">Secreted protein</fullName>
    </recommendedName>
</protein>
<evidence type="ECO:0000256" key="1">
    <source>
        <dbReference type="SAM" id="SignalP"/>
    </source>
</evidence>
<evidence type="ECO:0008006" key="4">
    <source>
        <dbReference type="Google" id="ProtNLM"/>
    </source>
</evidence>
<dbReference type="EMBL" id="JAQNDO010000001">
    <property type="protein sequence ID" value="MDC0745830.1"/>
    <property type="molecule type" value="Genomic_DNA"/>
</dbReference>